<sequence length="463" mass="50939">MHTRVTLVAFAALFTIASGTGDEFDSTNYDAKDIITRDVAVIGGGSSGTYGAVNLHVMGKSVILIEKEDELGGHVNTYTDPSTGETTNYGVQTFWNTTTTWNYFKLLGISGETYSIPSLTSAFYDFATGQPVAVRLSTNFTSYASQLYNYPYLEYGWDLPSPVPDDLVLPFAEFVTKYDIPSAYTIYFYSQGLTSFLQQITINVFKMFDSTLLAGLAGGDVVPPNNNNKIIFEKASAILGSSNILLSSKIIAAKRPLKGSEVLLVAKTPLGNKLIKAAKLLISIPPLLDYMQPYDLSEAEISLFSQWTYSSYYTMLVNQTGLPSGYRFMNANSSSSTWNIPELPAPYQITESNISGLFYVWYGSPTPLTQSEIESDVKAVIGRLQAAVSNSTSCPSPLFVEFRSHTPFKLEVSKEALKGRFYDHLKSLQGHRNTWYTGAAFISQASGVLWNYTHSLLPDIVAE</sequence>
<proteinExistence type="predicted"/>
<gene>
    <name evidence="2" type="ORF">N7476_006560</name>
</gene>
<name>A0A9W9L6R4_9EURO</name>
<dbReference type="Gene3D" id="3.50.50.60">
    <property type="entry name" value="FAD/NAD(P)-binding domain"/>
    <property type="match status" value="1"/>
</dbReference>
<keyword evidence="3" id="KW-1185">Reference proteome</keyword>
<organism evidence="2 3">
    <name type="scientific">Penicillium atrosanguineum</name>
    <dbReference type="NCBI Taxonomy" id="1132637"/>
    <lineage>
        <taxon>Eukaryota</taxon>
        <taxon>Fungi</taxon>
        <taxon>Dikarya</taxon>
        <taxon>Ascomycota</taxon>
        <taxon>Pezizomycotina</taxon>
        <taxon>Eurotiomycetes</taxon>
        <taxon>Eurotiomycetidae</taxon>
        <taxon>Eurotiales</taxon>
        <taxon>Aspergillaceae</taxon>
        <taxon>Penicillium</taxon>
    </lineage>
</organism>
<dbReference type="Gene3D" id="3.30.70.1990">
    <property type="match status" value="1"/>
</dbReference>
<dbReference type="Proteomes" id="UP001147746">
    <property type="component" value="Unassembled WGS sequence"/>
</dbReference>
<feature type="signal peptide" evidence="1">
    <location>
        <begin position="1"/>
        <end position="21"/>
    </location>
</feature>
<accession>A0A9W9L6R4</accession>
<dbReference type="InterPro" id="IPR036188">
    <property type="entry name" value="FAD/NAD-bd_sf"/>
</dbReference>
<reference evidence="2" key="1">
    <citation type="submission" date="2022-12" db="EMBL/GenBank/DDBJ databases">
        <authorList>
            <person name="Petersen C."/>
        </authorList>
    </citation>
    <scope>NUCLEOTIDE SEQUENCE</scope>
    <source>
        <strain evidence="2">IBT 21472</strain>
    </source>
</reference>
<dbReference type="OrthoDB" id="68575at2759"/>
<comment type="caution">
    <text evidence="2">The sequence shown here is derived from an EMBL/GenBank/DDBJ whole genome shotgun (WGS) entry which is preliminary data.</text>
</comment>
<dbReference type="EMBL" id="JAPZBO010000005">
    <property type="protein sequence ID" value="KAJ5316253.1"/>
    <property type="molecule type" value="Genomic_DNA"/>
</dbReference>
<feature type="chain" id="PRO_5041194839" evidence="1">
    <location>
        <begin position="22"/>
        <end position="463"/>
    </location>
</feature>
<dbReference type="Gene3D" id="1.10.405.20">
    <property type="match status" value="1"/>
</dbReference>
<dbReference type="SUPFAM" id="SSF51905">
    <property type="entry name" value="FAD/NAD(P)-binding domain"/>
    <property type="match status" value="1"/>
</dbReference>
<dbReference type="AlphaFoldDB" id="A0A9W9L6R4"/>
<reference evidence="2" key="2">
    <citation type="journal article" date="2023" name="IMA Fungus">
        <title>Comparative genomic study of the Penicillium genus elucidates a diverse pangenome and 15 lateral gene transfer events.</title>
        <authorList>
            <person name="Petersen C."/>
            <person name="Sorensen T."/>
            <person name="Nielsen M.R."/>
            <person name="Sondergaard T.E."/>
            <person name="Sorensen J.L."/>
            <person name="Fitzpatrick D.A."/>
            <person name="Frisvad J.C."/>
            <person name="Nielsen K.L."/>
        </authorList>
    </citation>
    <scope>NUCLEOTIDE SEQUENCE</scope>
    <source>
        <strain evidence="2">IBT 21472</strain>
    </source>
</reference>
<evidence type="ECO:0000313" key="2">
    <source>
        <dbReference type="EMBL" id="KAJ5316253.1"/>
    </source>
</evidence>
<evidence type="ECO:0000313" key="3">
    <source>
        <dbReference type="Proteomes" id="UP001147746"/>
    </source>
</evidence>
<protein>
    <submittedName>
        <fullName evidence="2">Uncharacterized protein</fullName>
    </submittedName>
</protein>
<keyword evidence="1" id="KW-0732">Signal</keyword>
<dbReference type="Pfam" id="PF13450">
    <property type="entry name" value="NAD_binding_8"/>
    <property type="match status" value="1"/>
</dbReference>
<evidence type="ECO:0000256" key="1">
    <source>
        <dbReference type="SAM" id="SignalP"/>
    </source>
</evidence>